<dbReference type="NCBIfam" id="NF002636">
    <property type="entry name" value="PRK02304.1-5"/>
    <property type="match status" value="1"/>
</dbReference>
<feature type="domain" description="Phosphoribosyltransferase" evidence="12">
    <location>
        <begin position="55"/>
        <end position="159"/>
    </location>
</feature>
<comment type="caution">
    <text evidence="13">The sequence shown here is derived from an EMBL/GenBank/DDBJ whole genome shotgun (WGS) entry which is preliminary data.</text>
</comment>
<dbReference type="EMBL" id="BAABHV010000001">
    <property type="protein sequence ID" value="GAA5046521.1"/>
    <property type="molecule type" value="Genomic_DNA"/>
</dbReference>
<keyword evidence="14" id="KW-1185">Reference proteome</keyword>
<dbReference type="PANTHER" id="PTHR32315">
    <property type="entry name" value="ADENINE PHOSPHORIBOSYLTRANSFERASE"/>
    <property type="match status" value="1"/>
</dbReference>
<dbReference type="InterPro" id="IPR005764">
    <property type="entry name" value="Ade_phspho_trans"/>
</dbReference>
<name>A0ABP9JZG4_9SPHN</name>
<dbReference type="InterPro" id="IPR050054">
    <property type="entry name" value="UPRTase/APRTase"/>
</dbReference>
<evidence type="ECO:0000256" key="6">
    <source>
        <dbReference type="ARBA" id="ARBA00011893"/>
    </source>
</evidence>
<dbReference type="Pfam" id="PF00156">
    <property type="entry name" value="Pribosyltran"/>
    <property type="match status" value="1"/>
</dbReference>
<reference evidence="14" key="1">
    <citation type="journal article" date="2019" name="Int. J. Syst. Evol. Microbiol.">
        <title>The Global Catalogue of Microorganisms (GCM) 10K type strain sequencing project: providing services to taxonomists for standard genome sequencing and annotation.</title>
        <authorList>
            <consortium name="The Broad Institute Genomics Platform"/>
            <consortium name="The Broad Institute Genome Sequencing Center for Infectious Disease"/>
            <person name="Wu L."/>
            <person name="Ma J."/>
        </authorList>
    </citation>
    <scope>NUCLEOTIDE SEQUENCE [LARGE SCALE GENOMIC DNA]</scope>
    <source>
        <strain evidence="14">JCM 18014</strain>
    </source>
</reference>
<evidence type="ECO:0000256" key="8">
    <source>
        <dbReference type="ARBA" id="ARBA00022676"/>
    </source>
</evidence>
<evidence type="ECO:0000256" key="9">
    <source>
        <dbReference type="ARBA" id="ARBA00022679"/>
    </source>
</evidence>
<comment type="pathway">
    <text evidence="4 11">Purine metabolism; AMP biosynthesis via salvage pathway; AMP from adenine: step 1/1.</text>
</comment>
<comment type="function">
    <text evidence="2 11">Catalyzes a salvage reaction resulting in the formation of AMP, that is energically less costly than de novo synthesis.</text>
</comment>
<dbReference type="InterPro" id="IPR029057">
    <property type="entry name" value="PRTase-like"/>
</dbReference>
<dbReference type="EC" id="2.4.2.7" evidence="6 11"/>
<organism evidence="13 14">
    <name type="scientific">Erythrobacter westpacificensis</name>
    <dbReference type="NCBI Taxonomy" id="1055231"/>
    <lineage>
        <taxon>Bacteria</taxon>
        <taxon>Pseudomonadati</taxon>
        <taxon>Pseudomonadota</taxon>
        <taxon>Alphaproteobacteria</taxon>
        <taxon>Sphingomonadales</taxon>
        <taxon>Erythrobacteraceae</taxon>
        <taxon>Erythrobacter/Porphyrobacter group</taxon>
        <taxon>Erythrobacter</taxon>
    </lineage>
</organism>
<evidence type="ECO:0000313" key="14">
    <source>
        <dbReference type="Proteomes" id="UP001500518"/>
    </source>
</evidence>
<dbReference type="HAMAP" id="MF_00004">
    <property type="entry name" value="Aden_phosphoribosyltr"/>
    <property type="match status" value="1"/>
</dbReference>
<comment type="subcellular location">
    <subcellularLocation>
        <location evidence="3 11">Cytoplasm</location>
    </subcellularLocation>
</comment>
<protein>
    <recommendedName>
        <fullName evidence="6 11">Adenine phosphoribosyltransferase</fullName>
        <shortName evidence="11">APRT</shortName>
        <ecNumber evidence="6 11">2.4.2.7</ecNumber>
    </recommendedName>
</protein>
<keyword evidence="9 11" id="KW-0808">Transferase</keyword>
<dbReference type="Proteomes" id="UP001500518">
    <property type="component" value="Unassembled WGS sequence"/>
</dbReference>
<proteinExistence type="inferred from homology"/>
<evidence type="ECO:0000256" key="7">
    <source>
        <dbReference type="ARBA" id="ARBA00022490"/>
    </source>
</evidence>
<dbReference type="CDD" id="cd06223">
    <property type="entry name" value="PRTases_typeI"/>
    <property type="match status" value="1"/>
</dbReference>
<evidence type="ECO:0000256" key="10">
    <source>
        <dbReference type="ARBA" id="ARBA00022726"/>
    </source>
</evidence>
<dbReference type="InterPro" id="IPR000836">
    <property type="entry name" value="PRTase_dom"/>
</dbReference>
<evidence type="ECO:0000256" key="4">
    <source>
        <dbReference type="ARBA" id="ARBA00004659"/>
    </source>
</evidence>
<dbReference type="GO" id="GO:0016757">
    <property type="term" value="F:glycosyltransferase activity"/>
    <property type="evidence" value="ECO:0007669"/>
    <property type="project" value="UniProtKB-KW"/>
</dbReference>
<comment type="catalytic activity">
    <reaction evidence="1 11">
        <text>AMP + diphosphate = 5-phospho-alpha-D-ribose 1-diphosphate + adenine</text>
        <dbReference type="Rhea" id="RHEA:16609"/>
        <dbReference type="ChEBI" id="CHEBI:16708"/>
        <dbReference type="ChEBI" id="CHEBI:33019"/>
        <dbReference type="ChEBI" id="CHEBI:58017"/>
        <dbReference type="ChEBI" id="CHEBI:456215"/>
        <dbReference type="EC" id="2.4.2.7"/>
    </reaction>
</comment>
<dbReference type="SUPFAM" id="SSF53271">
    <property type="entry name" value="PRTase-like"/>
    <property type="match status" value="1"/>
</dbReference>
<keyword evidence="10 11" id="KW-0660">Purine salvage</keyword>
<evidence type="ECO:0000256" key="2">
    <source>
        <dbReference type="ARBA" id="ARBA00003968"/>
    </source>
</evidence>
<evidence type="ECO:0000313" key="13">
    <source>
        <dbReference type="EMBL" id="GAA5046521.1"/>
    </source>
</evidence>
<dbReference type="Gene3D" id="3.40.50.2020">
    <property type="match status" value="1"/>
</dbReference>
<evidence type="ECO:0000256" key="1">
    <source>
        <dbReference type="ARBA" id="ARBA00000868"/>
    </source>
</evidence>
<keyword evidence="7 11" id="KW-0963">Cytoplasm</keyword>
<dbReference type="NCBIfam" id="NF002634">
    <property type="entry name" value="PRK02304.1-3"/>
    <property type="match status" value="1"/>
</dbReference>
<dbReference type="PANTHER" id="PTHR32315:SF3">
    <property type="entry name" value="ADENINE PHOSPHORIBOSYLTRANSFERASE"/>
    <property type="match status" value="1"/>
</dbReference>
<comment type="subunit">
    <text evidence="11">Homodimer.</text>
</comment>
<accession>A0ABP9JZG4</accession>
<evidence type="ECO:0000256" key="3">
    <source>
        <dbReference type="ARBA" id="ARBA00004496"/>
    </source>
</evidence>
<evidence type="ECO:0000256" key="11">
    <source>
        <dbReference type="HAMAP-Rule" id="MF_00004"/>
    </source>
</evidence>
<evidence type="ECO:0000259" key="12">
    <source>
        <dbReference type="Pfam" id="PF00156"/>
    </source>
</evidence>
<evidence type="ECO:0000256" key="5">
    <source>
        <dbReference type="ARBA" id="ARBA00008391"/>
    </source>
</evidence>
<dbReference type="NCBIfam" id="TIGR01090">
    <property type="entry name" value="apt"/>
    <property type="match status" value="1"/>
</dbReference>
<sequence>MTDHGPGLSRDELKQLVRTVPDFPSSGIQFRDITTLLAHGEGLSASVDMLAGMAADLGATKVAGIEARGFIFGTALALRLGVGFVPIRKAGKLPVECIGEDYALEYGEARVELDPSIIGSDDKVLVVDDLLATGGTALAAVRLLRRAGAEVSHALFVIDLPELGGAGALAEEGITTHALIDFAGH</sequence>
<comment type="similarity">
    <text evidence="5 11">Belongs to the purine/pyrimidine phosphoribosyltransferase family.</text>
</comment>
<gene>
    <name evidence="11 13" type="primary">apt</name>
    <name evidence="13" type="ORF">GCM10023208_01990</name>
</gene>
<keyword evidence="8 11" id="KW-0328">Glycosyltransferase</keyword>